<evidence type="ECO:0000259" key="18">
    <source>
        <dbReference type="Pfam" id="PF01467"/>
    </source>
</evidence>
<evidence type="ECO:0000256" key="2">
    <source>
        <dbReference type="ARBA" id="ARBA00022490"/>
    </source>
</evidence>
<dbReference type="GO" id="GO:0046167">
    <property type="term" value="P:glycerol-3-phosphate biosynthetic process"/>
    <property type="evidence" value="ECO:0007669"/>
    <property type="project" value="UniProtKB-UniRule"/>
</dbReference>
<dbReference type="PANTHER" id="PTHR11728:SF1">
    <property type="entry name" value="GLYCEROL-3-PHOSPHATE DEHYDROGENASE [NAD(+)] 2, CHLOROPLASTIC"/>
    <property type="match status" value="1"/>
</dbReference>
<comment type="catalytic activity">
    <reaction evidence="15">
        <text>sn-glycerol 3-phosphate + NAD(+) = dihydroxyacetone phosphate + NADH + H(+)</text>
        <dbReference type="Rhea" id="RHEA:11092"/>
        <dbReference type="ChEBI" id="CHEBI:15378"/>
        <dbReference type="ChEBI" id="CHEBI:57540"/>
        <dbReference type="ChEBI" id="CHEBI:57597"/>
        <dbReference type="ChEBI" id="CHEBI:57642"/>
        <dbReference type="ChEBI" id="CHEBI:57945"/>
        <dbReference type="EC" id="1.1.1.94"/>
    </reaction>
</comment>
<feature type="binding site" evidence="15">
    <location>
        <position position="143"/>
    </location>
    <ligand>
        <name>NADPH</name>
        <dbReference type="ChEBI" id="CHEBI:57783"/>
    </ligand>
</feature>
<evidence type="ECO:0000256" key="11">
    <source>
        <dbReference type="ARBA" id="ARBA00052716"/>
    </source>
</evidence>
<dbReference type="NCBIfam" id="TIGR00125">
    <property type="entry name" value="cyt_tran_rel"/>
    <property type="match status" value="1"/>
</dbReference>
<dbReference type="PANTHER" id="PTHR11728">
    <property type="entry name" value="GLYCEROL-3-PHOSPHATE DEHYDROGENASE"/>
    <property type="match status" value="1"/>
</dbReference>
<feature type="binding site" evidence="15">
    <location>
        <position position="12"/>
    </location>
    <ligand>
        <name>NADPH</name>
        <dbReference type="ChEBI" id="CHEBI:57783"/>
    </ligand>
</feature>
<dbReference type="Gene3D" id="3.40.50.620">
    <property type="entry name" value="HUPs"/>
    <property type="match status" value="1"/>
</dbReference>
<keyword evidence="20" id="KW-0548">Nucleotidyltransferase</keyword>
<keyword evidence="10 15" id="KW-1208">Phospholipid metabolism</keyword>
<evidence type="ECO:0000256" key="16">
    <source>
        <dbReference type="RuleBase" id="RU000437"/>
    </source>
</evidence>
<feature type="active site" description="Proton acceptor" evidence="15">
    <location>
        <position position="194"/>
    </location>
</feature>
<evidence type="ECO:0000313" key="20">
    <source>
        <dbReference type="EMBL" id="MBE6164494.1"/>
    </source>
</evidence>
<dbReference type="PRINTS" id="PR00077">
    <property type="entry name" value="GPDHDRGNASE"/>
</dbReference>
<dbReference type="HAMAP" id="MF_00394">
    <property type="entry name" value="NAD_Glyc3P_dehydrog"/>
    <property type="match status" value="1"/>
</dbReference>
<evidence type="ECO:0000256" key="3">
    <source>
        <dbReference type="ARBA" id="ARBA00022516"/>
    </source>
</evidence>
<keyword evidence="2 15" id="KW-0963">Cytoplasm</keyword>
<dbReference type="GO" id="GO:0005829">
    <property type="term" value="C:cytosol"/>
    <property type="evidence" value="ECO:0007669"/>
    <property type="project" value="TreeGrafter"/>
</dbReference>
<feature type="binding site" evidence="15">
    <location>
        <position position="11"/>
    </location>
    <ligand>
        <name>NADPH</name>
        <dbReference type="ChEBI" id="CHEBI:57783"/>
    </ligand>
</feature>
<dbReference type="GO" id="GO:0047952">
    <property type="term" value="F:glycerol-3-phosphate dehydrogenase [NAD(P)+] activity"/>
    <property type="evidence" value="ECO:0007669"/>
    <property type="project" value="UniProtKB-UniRule"/>
</dbReference>
<comment type="subcellular location">
    <subcellularLocation>
        <location evidence="15">Cytoplasm</location>
    </subcellularLocation>
</comment>
<dbReference type="NCBIfam" id="NF000940">
    <property type="entry name" value="PRK00094.1-2"/>
    <property type="match status" value="1"/>
</dbReference>
<comment type="caution">
    <text evidence="20">The sequence shown here is derived from an EMBL/GenBank/DDBJ whole genome shotgun (WGS) entry which is preliminary data.</text>
</comment>
<organism evidence="20 21">
    <name type="scientific">Streptococcus gallolyticus</name>
    <dbReference type="NCBI Taxonomy" id="315405"/>
    <lineage>
        <taxon>Bacteria</taxon>
        <taxon>Bacillati</taxon>
        <taxon>Bacillota</taxon>
        <taxon>Bacilli</taxon>
        <taxon>Lactobacillales</taxon>
        <taxon>Streptococcaceae</taxon>
        <taxon>Streptococcus</taxon>
    </lineage>
</organism>
<dbReference type="SUPFAM" id="SSF52374">
    <property type="entry name" value="Nucleotidylyl transferase"/>
    <property type="match status" value="1"/>
</dbReference>
<dbReference type="InterPro" id="IPR036291">
    <property type="entry name" value="NAD(P)-bd_dom_sf"/>
</dbReference>
<dbReference type="GO" id="GO:0006650">
    <property type="term" value="P:glycerophospholipid metabolic process"/>
    <property type="evidence" value="ECO:0007669"/>
    <property type="project" value="UniProtKB-UniRule"/>
</dbReference>
<dbReference type="NCBIfam" id="TIGR01518">
    <property type="entry name" value="g3p_cytidyltrns"/>
    <property type="match status" value="1"/>
</dbReference>
<dbReference type="Pfam" id="PF07479">
    <property type="entry name" value="NAD_Gly3P_dh_C"/>
    <property type="match status" value="1"/>
</dbReference>
<evidence type="ECO:0000256" key="8">
    <source>
        <dbReference type="ARBA" id="ARBA00023098"/>
    </source>
</evidence>
<evidence type="ECO:0000256" key="1">
    <source>
        <dbReference type="ARBA" id="ARBA00011009"/>
    </source>
</evidence>
<keyword evidence="20" id="KW-0808">Transferase</keyword>
<comment type="similarity">
    <text evidence="1 15 16">Belongs to the NAD-dependent glycerol-3-phosphate dehydrogenase family.</text>
</comment>
<keyword evidence="4 15" id="KW-0547">Nucleotide-binding</keyword>
<evidence type="ECO:0000259" key="19">
    <source>
        <dbReference type="Pfam" id="PF07479"/>
    </source>
</evidence>
<dbReference type="SUPFAM" id="SSF48179">
    <property type="entry name" value="6-phosphogluconate dehydrogenase C-terminal domain-like"/>
    <property type="match status" value="1"/>
</dbReference>
<dbReference type="GO" id="GO:0008654">
    <property type="term" value="P:phospholipid biosynthetic process"/>
    <property type="evidence" value="ECO:0007669"/>
    <property type="project" value="UniProtKB-KW"/>
</dbReference>
<dbReference type="FunFam" id="1.10.1040.10:FF:000001">
    <property type="entry name" value="Glycerol-3-phosphate dehydrogenase [NAD(P)+]"/>
    <property type="match status" value="1"/>
</dbReference>
<evidence type="ECO:0000256" key="10">
    <source>
        <dbReference type="ARBA" id="ARBA00023264"/>
    </source>
</evidence>
<feature type="binding site" evidence="15">
    <location>
        <position position="284"/>
    </location>
    <ligand>
        <name>NADPH</name>
        <dbReference type="ChEBI" id="CHEBI:57783"/>
    </ligand>
</feature>
<dbReference type="EMBL" id="SVAF01000008">
    <property type="protein sequence ID" value="MBE6164494.1"/>
    <property type="molecule type" value="Genomic_DNA"/>
</dbReference>
<dbReference type="InterPro" id="IPR006409">
    <property type="entry name" value="G3P_cytidylTrfase"/>
</dbReference>
<feature type="domain" description="Glycerol-3-phosphate dehydrogenase NAD-dependent N-terminal" evidence="17">
    <location>
        <begin position="4"/>
        <end position="162"/>
    </location>
</feature>
<feature type="binding site" evidence="15">
    <location>
        <position position="194"/>
    </location>
    <ligand>
        <name>sn-glycerol 3-phosphate</name>
        <dbReference type="ChEBI" id="CHEBI:57597"/>
    </ligand>
</feature>
<keyword evidence="9 15" id="KW-0594">Phospholipid biosynthesis</keyword>
<keyword evidence="7 15" id="KW-0520">NAD</keyword>
<feature type="binding site" evidence="15">
    <location>
        <position position="141"/>
    </location>
    <ligand>
        <name>sn-glycerol 3-phosphate</name>
        <dbReference type="ChEBI" id="CHEBI:57597"/>
    </ligand>
</feature>
<dbReference type="GO" id="GO:0047348">
    <property type="term" value="F:glycerol-3-phosphate cytidylyltransferase activity"/>
    <property type="evidence" value="ECO:0007669"/>
    <property type="project" value="InterPro"/>
</dbReference>
<evidence type="ECO:0000256" key="5">
    <source>
        <dbReference type="ARBA" id="ARBA00022857"/>
    </source>
</evidence>
<feature type="domain" description="Cytidyltransferase-like" evidence="18">
    <location>
        <begin position="361"/>
        <end position="482"/>
    </location>
</feature>
<dbReference type="Gene3D" id="3.40.50.720">
    <property type="entry name" value="NAD(P)-binding Rossmann-like Domain"/>
    <property type="match status" value="1"/>
</dbReference>
<gene>
    <name evidence="20" type="primary">tagD</name>
    <name evidence="15" type="synonym">gpsA</name>
    <name evidence="20" type="ORF">E7156_04155</name>
</gene>
<feature type="binding site" evidence="15">
    <location>
        <position position="105"/>
    </location>
    <ligand>
        <name>sn-glycerol 3-phosphate</name>
        <dbReference type="ChEBI" id="CHEBI:57597"/>
    </ligand>
</feature>
<keyword evidence="3 15" id="KW-0444">Lipid biosynthesis</keyword>
<reference evidence="20" key="1">
    <citation type="submission" date="2019-04" db="EMBL/GenBank/DDBJ databases">
        <title>Evolution of Biomass-Degrading Anaerobic Consortia Revealed by Metagenomics.</title>
        <authorList>
            <person name="Peng X."/>
        </authorList>
    </citation>
    <scope>NUCLEOTIDE SEQUENCE</scope>
    <source>
        <strain evidence="20">SIG195</strain>
    </source>
</reference>
<evidence type="ECO:0000256" key="14">
    <source>
        <dbReference type="ARBA" id="ARBA00080511"/>
    </source>
</evidence>
<evidence type="ECO:0000256" key="6">
    <source>
        <dbReference type="ARBA" id="ARBA00023002"/>
    </source>
</evidence>
<dbReference type="Gene3D" id="1.10.1040.10">
    <property type="entry name" value="N-(1-d-carboxylethyl)-l-norvaline Dehydrogenase, domain 2"/>
    <property type="match status" value="1"/>
</dbReference>
<dbReference type="GO" id="GO:0051287">
    <property type="term" value="F:NAD binding"/>
    <property type="evidence" value="ECO:0007669"/>
    <property type="project" value="InterPro"/>
</dbReference>
<dbReference type="SUPFAM" id="SSF51735">
    <property type="entry name" value="NAD(P)-binding Rossmann-fold domains"/>
    <property type="match status" value="1"/>
</dbReference>
<dbReference type="Proteomes" id="UP000700800">
    <property type="component" value="Unassembled WGS sequence"/>
</dbReference>
<evidence type="ECO:0000259" key="17">
    <source>
        <dbReference type="Pfam" id="PF01210"/>
    </source>
</evidence>
<dbReference type="GO" id="GO:0046872">
    <property type="term" value="F:metal ion binding"/>
    <property type="evidence" value="ECO:0007669"/>
    <property type="project" value="InterPro"/>
</dbReference>
<dbReference type="InterPro" id="IPR008927">
    <property type="entry name" value="6-PGluconate_DH-like_C_sf"/>
</dbReference>
<feature type="binding site" evidence="15">
    <location>
        <position position="105"/>
    </location>
    <ligand>
        <name>NADPH</name>
        <dbReference type="ChEBI" id="CHEBI:57783"/>
    </ligand>
</feature>
<feature type="binding site" evidence="15">
    <location>
        <position position="258"/>
    </location>
    <ligand>
        <name>NADPH</name>
        <dbReference type="ChEBI" id="CHEBI:57783"/>
    </ligand>
</feature>
<dbReference type="Pfam" id="PF01210">
    <property type="entry name" value="NAD_Gly3P_dh_N"/>
    <property type="match status" value="1"/>
</dbReference>
<dbReference type="AlphaFoldDB" id="A0A928A9Y9"/>
<keyword evidence="6 15" id="KW-0560">Oxidoreductase</keyword>
<dbReference type="InterPro" id="IPR014729">
    <property type="entry name" value="Rossmann-like_a/b/a_fold"/>
</dbReference>
<dbReference type="FunFam" id="3.40.50.720:FF:000019">
    <property type="entry name" value="Glycerol-3-phosphate dehydrogenase [NAD(P)+]"/>
    <property type="match status" value="1"/>
</dbReference>
<keyword evidence="8 15" id="KW-0443">Lipid metabolism</keyword>
<dbReference type="Pfam" id="PF01467">
    <property type="entry name" value="CTP_transf_like"/>
    <property type="match status" value="1"/>
</dbReference>
<dbReference type="PROSITE" id="PS00957">
    <property type="entry name" value="NAD_G3PDH"/>
    <property type="match status" value="1"/>
</dbReference>
<dbReference type="InterPro" id="IPR004821">
    <property type="entry name" value="Cyt_trans-like"/>
</dbReference>
<evidence type="ECO:0000256" key="7">
    <source>
        <dbReference type="ARBA" id="ARBA00023027"/>
    </source>
</evidence>
<comment type="function">
    <text evidence="15">Catalyzes the reduction of the glycolytic intermediate dihydroxyacetone phosphate (DHAP) to sn-glycerol 3-phosphate (G3P), the key precursor for phospholipid synthesis.</text>
</comment>
<evidence type="ECO:0000256" key="13">
    <source>
        <dbReference type="ARBA" id="ARBA00069372"/>
    </source>
</evidence>
<evidence type="ECO:0000256" key="4">
    <source>
        <dbReference type="ARBA" id="ARBA00022741"/>
    </source>
</evidence>
<feature type="domain" description="Glycerol-3-phosphate dehydrogenase NAD-dependent C-terminal" evidence="19">
    <location>
        <begin position="183"/>
        <end position="323"/>
    </location>
</feature>
<proteinExistence type="inferred from homology"/>
<protein>
    <recommendedName>
        <fullName evidence="13 15">Glycerol-3-phosphate dehydrogenase [NAD(P)+]</fullName>
        <ecNumber evidence="12 15">1.1.1.94</ecNumber>
    </recommendedName>
    <alternativeName>
        <fullName evidence="15">NAD(P)(+)-dependent glycerol-3-phosphate dehydrogenase</fullName>
    </alternativeName>
    <alternativeName>
        <fullName evidence="14 15">NAD(P)H-dependent dihydroxyacetone-phosphate reductase</fullName>
    </alternativeName>
</protein>
<dbReference type="GO" id="GO:0005975">
    <property type="term" value="P:carbohydrate metabolic process"/>
    <property type="evidence" value="ECO:0007669"/>
    <property type="project" value="InterPro"/>
</dbReference>
<comment type="catalytic activity">
    <reaction evidence="11">
        <text>sn-glycerol 3-phosphate + NADP(+) = dihydroxyacetone phosphate + NADPH + H(+)</text>
        <dbReference type="Rhea" id="RHEA:11096"/>
        <dbReference type="ChEBI" id="CHEBI:15378"/>
        <dbReference type="ChEBI" id="CHEBI:57597"/>
        <dbReference type="ChEBI" id="CHEBI:57642"/>
        <dbReference type="ChEBI" id="CHEBI:57783"/>
        <dbReference type="ChEBI" id="CHEBI:58349"/>
        <dbReference type="EC" id="1.1.1.94"/>
    </reaction>
    <physiologicalReaction direction="right-to-left" evidence="11">
        <dbReference type="Rhea" id="RHEA:11098"/>
    </physiologicalReaction>
</comment>
<name>A0A928A9Y9_9STRE</name>
<comment type="caution">
    <text evidence="15">Lacks conserved residue(s) required for the propagation of feature annotation.</text>
</comment>
<evidence type="ECO:0000256" key="15">
    <source>
        <dbReference type="HAMAP-Rule" id="MF_00394"/>
    </source>
</evidence>
<keyword evidence="5 15" id="KW-0521">NADP</keyword>
<evidence type="ECO:0000313" key="21">
    <source>
        <dbReference type="Proteomes" id="UP000700800"/>
    </source>
</evidence>
<dbReference type="NCBIfam" id="NF000942">
    <property type="entry name" value="PRK00094.1-4"/>
    <property type="match status" value="1"/>
</dbReference>
<dbReference type="InterPro" id="IPR013328">
    <property type="entry name" value="6PGD_dom2"/>
</dbReference>
<accession>A0A928A9Y9</accession>
<comment type="pathway">
    <text evidence="15">Membrane lipid metabolism; glycerophospholipid metabolism.</text>
</comment>
<dbReference type="InterPro" id="IPR011128">
    <property type="entry name" value="G3P_DH_NAD-dep_N"/>
</dbReference>
<feature type="binding site" evidence="15">
    <location>
        <position position="258"/>
    </location>
    <ligand>
        <name>sn-glycerol 3-phosphate</name>
        <dbReference type="ChEBI" id="CHEBI:57597"/>
    </ligand>
</feature>
<dbReference type="GO" id="GO:0019350">
    <property type="term" value="P:teichoic acid biosynthetic process"/>
    <property type="evidence" value="ECO:0007669"/>
    <property type="project" value="InterPro"/>
</dbReference>
<feature type="binding site" evidence="15">
    <location>
        <position position="247"/>
    </location>
    <ligand>
        <name>sn-glycerol 3-phosphate</name>
        <dbReference type="ChEBI" id="CHEBI:57597"/>
    </ligand>
</feature>
<evidence type="ECO:0000256" key="9">
    <source>
        <dbReference type="ARBA" id="ARBA00023209"/>
    </source>
</evidence>
<dbReference type="InterPro" id="IPR006109">
    <property type="entry name" value="G3P_DH_NAD-dep_C"/>
</dbReference>
<dbReference type="InterPro" id="IPR006168">
    <property type="entry name" value="G3P_DH_NAD-dep"/>
</dbReference>
<dbReference type="GO" id="GO:0046168">
    <property type="term" value="P:glycerol-3-phosphate catabolic process"/>
    <property type="evidence" value="ECO:0007669"/>
    <property type="project" value="InterPro"/>
</dbReference>
<evidence type="ECO:0000256" key="12">
    <source>
        <dbReference type="ARBA" id="ARBA00066687"/>
    </source>
</evidence>
<feature type="binding site" evidence="15">
    <location>
        <position position="139"/>
    </location>
    <ligand>
        <name>sn-glycerol 3-phosphate</name>
        <dbReference type="ChEBI" id="CHEBI:57597"/>
    </ligand>
</feature>
<feature type="binding site" evidence="15">
    <location>
        <position position="259"/>
    </location>
    <ligand>
        <name>sn-glycerol 3-phosphate</name>
        <dbReference type="ChEBI" id="CHEBI:57597"/>
    </ligand>
</feature>
<feature type="binding site" evidence="15">
    <location>
        <position position="282"/>
    </location>
    <ligand>
        <name>NADPH</name>
        <dbReference type="ChEBI" id="CHEBI:57783"/>
    </ligand>
</feature>
<feature type="binding site" evidence="15">
    <location>
        <position position="257"/>
    </location>
    <ligand>
        <name>sn-glycerol 3-phosphate</name>
        <dbReference type="ChEBI" id="CHEBI:57597"/>
    </ligand>
</feature>
<sequence length="488" mass="54465">MFSIGVIGAGTWGLALARVLSLNGNNVTVWSAIPSEIDELVKTRRNNRLPDMVIPDNIVFTKSIEEVCKDKDIILFAVPSVFVRETAAKIREFIPENQIIVDVAKGIEKKTHYMLSEVIITEIKKDGKHDNIEVVALSGPTHAEEVALDLPTTIVSACENETVVKFVQDVFMSENLRVYTNNDIKGVELCGALKNIVALAAGISQGLGYGDNAKAALITRGMSEIKRLGLSMGCLESTFEGLAGVGDLIVTATSEYSRNNKAGQLIGQGYSVQEALDKVQMVVEGVNALPAALELSETYQIELPIIFAVNDIINKGYNPAQVVRELMNRDKKSECEKSILDITFENTILKNKRGNEMKRVITYGTFDLLHYGHINLLKRAKALGDYLVVVISSDEFNWNEKQKKCYFSYEQRKALVEAVRYVDLVIPETSWEQKKSDVHEYHIDTFVMGDDWQGKFDFLKEEGVEVVYLPRTPEISTTQIKKDLNKKS</sequence>
<dbReference type="EC" id="1.1.1.94" evidence="12 15"/>